<dbReference type="PANTHER" id="PTHR34218:SF4">
    <property type="entry name" value="ACYL-HOMOSERINE LACTONE ACYLASE QUIP"/>
    <property type="match status" value="1"/>
</dbReference>
<feature type="binding site" evidence="4">
    <location>
        <position position="358"/>
    </location>
    <ligand>
        <name>Ca(2+)</name>
        <dbReference type="ChEBI" id="CHEBI:29108"/>
    </ligand>
</feature>
<keyword evidence="7" id="KW-1185">Reference proteome</keyword>
<dbReference type="OrthoDB" id="9760084at2"/>
<feature type="binding site" evidence="4">
    <location>
        <position position="355"/>
    </location>
    <ligand>
        <name>Ca(2+)</name>
        <dbReference type="ChEBI" id="CHEBI:29108"/>
    </ligand>
</feature>
<dbReference type="InterPro" id="IPR023343">
    <property type="entry name" value="Penicillin_amidase_dom1"/>
</dbReference>
<gene>
    <name evidence="6" type="ORF">C7S18_12620</name>
</gene>
<keyword evidence="4" id="KW-0106">Calcium</keyword>
<dbReference type="InterPro" id="IPR014395">
    <property type="entry name" value="Pen/GL7ACA/AHL_acylase"/>
</dbReference>
<dbReference type="RefSeq" id="WP_106891913.1">
    <property type="nucleotide sequence ID" value="NZ_CP027860.1"/>
</dbReference>
<dbReference type="PANTHER" id="PTHR34218">
    <property type="entry name" value="PEPTIDASE S45 PENICILLIN AMIDASE"/>
    <property type="match status" value="1"/>
</dbReference>
<dbReference type="KEGG" id="xba:C7S18_12620"/>
<sequence>MNVVGKRSDRKILALAGLAIAISAQLASAQNISAPGMRASGSIGYDANGVPLIQAQNDYDAAYLLGYVHARDRFFQMDTLRRTASGTLAELVGSAALPSDIQLRTLGLRRAAQTTWSAMNDDMRGTLKAYADGVNLYLRTNPLPPEYGALELTRAESWSPVDSIVVGKILAFQLSFDLDIDYTIRLGAYQQAGAAAGFNGTALFFEDTHRVQPFDNRISIPGFRPADDAKSAGEPFWQSVPTVPPETLLMAQALKDAVIDNPVLAPHLRPRENRAGSNWWVVSGSKTQSGAPILANDPHLALDMPAIMHEAHIVSTDSRYATPMNVSGLTPPGAPNILLGCTQEFCWGLTTNPLDVADTYQEQFRLNTFGLPTHTIYKGVAEPVNWTFQSYFVNSLDGVNDNVARNNSIGYTNGGVTITVPRRNNGPVLSITNDTGISVAYTGWGATFELDAIRRINRATNLTEFRGALDFFDVGSQNFAYAGRDGTIAYYTTAEAPIREDLQGGTVDGAPPFIIRDGTGGKKNEWLPVTNRQPNQAVPYEILKASEMPFVVNPAQGYIANANNDPVGNTLDNNAFNQLRPGGGLYYLNFGYSSLRMGRVDRMMQSLLAREQKVTVNDIKTTQANNQLLDAELVVPYIIAAYDNAHTSNWADLRALADNPKVKEAIDRLAVWDFSSPTGIQQGFDPGDNPMALAAPSDMEIANSVAATLFSVWRGQAVRSTIDSTLSRVGLSSQLPGSTESYVAFKRLLDTYSTQQGKGISGLNFFSVTGAPNANAARDFVLLKAMADSLTLLASNEFAPAFANSTNLNDYRWGKLHRIVFDHPLGGPFNIPGQGLYGLTNLAPNLPGVARAGGYEAVDASAHSTRANTLNGFMFGSGPARRFVGEMTTPISAQQAYPGGQSGVLGNPLYISQLPLWLVNAYKPLPIDKDAHAATVVTTLTFTP</sequence>
<dbReference type="Gene3D" id="3.60.20.10">
    <property type="entry name" value="Glutamine Phosphoribosylpyrophosphate, subunit 1, domain 1"/>
    <property type="match status" value="3"/>
</dbReference>
<organism evidence="6 7">
    <name type="scientific">Ahniella affigens</name>
    <dbReference type="NCBI Taxonomy" id="2021234"/>
    <lineage>
        <taxon>Bacteria</taxon>
        <taxon>Pseudomonadati</taxon>
        <taxon>Pseudomonadota</taxon>
        <taxon>Gammaproteobacteria</taxon>
        <taxon>Lysobacterales</taxon>
        <taxon>Rhodanobacteraceae</taxon>
        <taxon>Ahniella</taxon>
    </lineage>
</organism>
<dbReference type="Proteomes" id="UP000241074">
    <property type="component" value="Chromosome"/>
</dbReference>
<accession>A0A2P1PT24</accession>
<comment type="subunit">
    <text evidence="2">Heterodimer of an alpha subunit and a beta subunit processed from the same precursor.</text>
</comment>
<evidence type="ECO:0000256" key="5">
    <source>
        <dbReference type="SAM" id="SignalP"/>
    </source>
</evidence>
<protein>
    <submittedName>
        <fullName evidence="6">Penicillin acylase family protein</fullName>
    </submittedName>
</protein>
<comment type="cofactor">
    <cofactor evidence="4">
        <name>Ca(2+)</name>
        <dbReference type="ChEBI" id="CHEBI:29108"/>
    </cofactor>
    <text evidence="4">Binds 1 Ca(2+) ion per dimer.</text>
</comment>
<dbReference type="Pfam" id="PF01804">
    <property type="entry name" value="Penicil_amidase"/>
    <property type="match status" value="1"/>
</dbReference>
<dbReference type="GO" id="GO:0016811">
    <property type="term" value="F:hydrolase activity, acting on carbon-nitrogen (but not peptide) bonds, in linear amides"/>
    <property type="evidence" value="ECO:0007669"/>
    <property type="project" value="InterPro"/>
</dbReference>
<reference evidence="6 7" key="1">
    <citation type="submission" date="2018-03" db="EMBL/GenBank/DDBJ databases">
        <title>Ahniella affigens gen. nov., sp. nov., a gammaproteobacterium isolated from sandy soil near a stream.</title>
        <authorList>
            <person name="Ko Y."/>
            <person name="Kim J.-H."/>
        </authorList>
    </citation>
    <scope>NUCLEOTIDE SEQUENCE [LARGE SCALE GENOMIC DNA]</scope>
    <source>
        <strain evidence="6 7">D13</strain>
    </source>
</reference>
<feature type="chain" id="PRO_5015186904" evidence="5">
    <location>
        <begin position="30"/>
        <end position="944"/>
    </location>
</feature>
<evidence type="ECO:0000256" key="4">
    <source>
        <dbReference type="PIRSR" id="PIRSR001227-2"/>
    </source>
</evidence>
<dbReference type="Gene3D" id="1.10.1400.10">
    <property type="match status" value="2"/>
</dbReference>
<dbReference type="SUPFAM" id="SSF56235">
    <property type="entry name" value="N-terminal nucleophile aminohydrolases (Ntn hydrolases)"/>
    <property type="match status" value="1"/>
</dbReference>
<comment type="similarity">
    <text evidence="1">Belongs to the peptidase S45 family.</text>
</comment>
<evidence type="ECO:0000256" key="2">
    <source>
        <dbReference type="ARBA" id="ARBA00038735"/>
    </source>
</evidence>
<dbReference type="PIRSF" id="PIRSF001227">
    <property type="entry name" value="Pen_acylase"/>
    <property type="match status" value="1"/>
</dbReference>
<keyword evidence="5" id="KW-0732">Signal</keyword>
<dbReference type="Gene3D" id="1.10.439.10">
    <property type="entry name" value="Penicillin Amidohydrolase, domain 1"/>
    <property type="match status" value="1"/>
</dbReference>
<evidence type="ECO:0000256" key="3">
    <source>
        <dbReference type="PIRSR" id="PIRSR001227-1"/>
    </source>
</evidence>
<name>A0A2P1PT24_9GAMM</name>
<keyword evidence="4" id="KW-0479">Metal-binding</keyword>
<proteinExistence type="inferred from homology"/>
<dbReference type="GO" id="GO:0017000">
    <property type="term" value="P:antibiotic biosynthetic process"/>
    <property type="evidence" value="ECO:0007669"/>
    <property type="project" value="InterPro"/>
</dbReference>
<dbReference type="AlphaFoldDB" id="A0A2P1PT24"/>
<evidence type="ECO:0000256" key="1">
    <source>
        <dbReference type="ARBA" id="ARBA00006586"/>
    </source>
</evidence>
<reference evidence="6 7" key="2">
    <citation type="submission" date="2018-03" db="EMBL/GenBank/DDBJ databases">
        <authorList>
            <person name="Keele B.F."/>
        </authorList>
    </citation>
    <scope>NUCLEOTIDE SEQUENCE [LARGE SCALE GENOMIC DNA]</scope>
    <source>
        <strain evidence="6 7">D13</strain>
    </source>
</reference>
<feature type="active site" description="Nucleophile" evidence="3">
    <location>
        <position position="277"/>
    </location>
</feature>
<dbReference type="GO" id="GO:0046872">
    <property type="term" value="F:metal ion binding"/>
    <property type="evidence" value="ECO:0007669"/>
    <property type="project" value="UniProtKB-KW"/>
</dbReference>
<dbReference type="EMBL" id="CP027860">
    <property type="protein sequence ID" value="AVP97993.1"/>
    <property type="molecule type" value="Genomic_DNA"/>
</dbReference>
<dbReference type="InterPro" id="IPR029055">
    <property type="entry name" value="Ntn_hydrolases_N"/>
</dbReference>
<dbReference type="InterPro" id="IPR002692">
    <property type="entry name" value="S45"/>
</dbReference>
<feature type="signal peptide" evidence="5">
    <location>
        <begin position="1"/>
        <end position="29"/>
    </location>
</feature>
<evidence type="ECO:0000313" key="7">
    <source>
        <dbReference type="Proteomes" id="UP000241074"/>
    </source>
</evidence>
<dbReference type="InterPro" id="IPR043147">
    <property type="entry name" value="Penicillin_amidase_A-knob"/>
</dbReference>
<evidence type="ECO:0000313" key="6">
    <source>
        <dbReference type="EMBL" id="AVP97993.1"/>
    </source>
</evidence>